<feature type="transmembrane region" description="Helical" evidence="5">
    <location>
        <begin position="319"/>
        <end position="339"/>
    </location>
</feature>
<dbReference type="AlphaFoldDB" id="A0A9W9TA61"/>
<feature type="transmembrane region" description="Helical" evidence="5">
    <location>
        <begin position="394"/>
        <end position="415"/>
    </location>
</feature>
<dbReference type="OrthoDB" id="2585655at2759"/>
<proteinExistence type="predicted"/>
<evidence type="ECO:0000256" key="3">
    <source>
        <dbReference type="ARBA" id="ARBA00022989"/>
    </source>
</evidence>
<dbReference type="SUPFAM" id="SSF103473">
    <property type="entry name" value="MFS general substrate transporter"/>
    <property type="match status" value="1"/>
</dbReference>
<gene>
    <name evidence="6" type="ORF">N7468_010710</name>
</gene>
<sequence>MGLGVLEDRKLELVPGRTSHIYEVTRSSSSQPSEVTGLKHAKNARIPTILVPQSSKDPHDPSNWPLWRRDLILSILCFITVLCIITVLCTTIGSIMAANTVTTADYNHITFVDAALLTGFHLCGTGVTGIFIVPTANMGKAHLFILGHGIALAPFEALVNACVDDLYFVHERGKRMAITNVALFGAACYRGQEHQVSWLAMVILLCGHFSSCSAALHDKLDQSKSAFPDDFTSTTEVPAAATQENESFLKSFRLCNGRETDDPFFKLVVRSFPLLFHLGILYACLIQSVMIGWSVFIGVSLATVFLGPPTWFPEEETGYLYAGAFAGAMVGFVLSAVLTDSMNKIMIRLNRGIYEPEFRIPIVILQLIFSSIGLYGFGWTANDVAKYSWLLPDVFFAFVIAGVVVGAVAAPLYIIDAHGK</sequence>
<feature type="transmembrane region" description="Helical" evidence="5">
    <location>
        <begin position="360"/>
        <end position="382"/>
    </location>
</feature>
<protein>
    <submittedName>
        <fullName evidence="6">Major facilitator superfamily domain general substrate transporter</fullName>
    </submittedName>
</protein>
<dbReference type="EMBL" id="JAPQKS010000009">
    <property type="protein sequence ID" value="KAJ5215031.1"/>
    <property type="molecule type" value="Genomic_DNA"/>
</dbReference>
<dbReference type="GO" id="GO:0022857">
    <property type="term" value="F:transmembrane transporter activity"/>
    <property type="evidence" value="ECO:0007669"/>
    <property type="project" value="TreeGrafter"/>
</dbReference>
<dbReference type="GeneID" id="83207309"/>
<feature type="transmembrane region" description="Helical" evidence="5">
    <location>
        <begin position="274"/>
        <end position="307"/>
    </location>
</feature>
<evidence type="ECO:0000256" key="2">
    <source>
        <dbReference type="ARBA" id="ARBA00022692"/>
    </source>
</evidence>
<dbReference type="Proteomes" id="UP001150941">
    <property type="component" value="Unassembled WGS sequence"/>
</dbReference>
<accession>A0A9W9TA61</accession>
<keyword evidence="3 5" id="KW-1133">Transmembrane helix</keyword>
<name>A0A9W9TA61_9EURO</name>
<evidence type="ECO:0000313" key="7">
    <source>
        <dbReference type="Proteomes" id="UP001150941"/>
    </source>
</evidence>
<keyword evidence="7" id="KW-1185">Reference proteome</keyword>
<evidence type="ECO:0000313" key="6">
    <source>
        <dbReference type="EMBL" id="KAJ5215031.1"/>
    </source>
</evidence>
<dbReference type="PANTHER" id="PTHR23502">
    <property type="entry name" value="MAJOR FACILITATOR SUPERFAMILY"/>
    <property type="match status" value="1"/>
</dbReference>
<evidence type="ECO:0000256" key="4">
    <source>
        <dbReference type="ARBA" id="ARBA00023136"/>
    </source>
</evidence>
<feature type="transmembrane region" description="Helical" evidence="5">
    <location>
        <begin position="110"/>
        <end position="133"/>
    </location>
</feature>
<reference evidence="6" key="1">
    <citation type="submission" date="2022-11" db="EMBL/GenBank/DDBJ databases">
        <authorList>
            <person name="Petersen C."/>
        </authorList>
    </citation>
    <scope>NUCLEOTIDE SEQUENCE</scope>
    <source>
        <strain evidence="6">IBT 19713</strain>
    </source>
</reference>
<dbReference type="GO" id="GO:0005886">
    <property type="term" value="C:plasma membrane"/>
    <property type="evidence" value="ECO:0007669"/>
    <property type="project" value="TreeGrafter"/>
</dbReference>
<evidence type="ECO:0000256" key="1">
    <source>
        <dbReference type="ARBA" id="ARBA00004141"/>
    </source>
</evidence>
<dbReference type="PANTHER" id="PTHR23502:SF29">
    <property type="entry name" value="TRANSPORTER, PUTATIVE (AFU_ORTHOLOGUE AFUA_6G06680)-RELATED"/>
    <property type="match status" value="1"/>
</dbReference>
<comment type="subcellular location">
    <subcellularLocation>
        <location evidence="1">Membrane</location>
        <topology evidence="1">Multi-pass membrane protein</topology>
    </subcellularLocation>
</comment>
<reference evidence="6" key="2">
    <citation type="journal article" date="2023" name="IMA Fungus">
        <title>Comparative genomic study of the Penicillium genus elucidates a diverse pangenome and 15 lateral gene transfer events.</title>
        <authorList>
            <person name="Petersen C."/>
            <person name="Sorensen T."/>
            <person name="Nielsen M.R."/>
            <person name="Sondergaard T.E."/>
            <person name="Sorensen J.L."/>
            <person name="Fitzpatrick D.A."/>
            <person name="Frisvad J.C."/>
            <person name="Nielsen K.L."/>
        </authorList>
    </citation>
    <scope>NUCLEOTIDE SEQUENCE</scope>
    <source>
        <strain evidence="6">IBT 19713</strain>
    </source>
</reference>
<dbReference type="RefSeq" id="XP_058325528.1">
    <property type="nucleotide sequence ID" value="XM_058480005.1"/>
</dbReference>
<comment type="caution">
    <text evidence="6">The sequence shown here is derived from an EMBL/GenBank/DDBJ whole genome shotgun (WGS) entry which is preliminary data.</text>
</comment>
<keyword evidence="2 5" id="KW-0812">Transmembrane</keyword>
<feature type="transmembrane region" description="Helical" evidence="5">
    <location>
        <begin position="71"/>
        <end position="98"/>
    </location>
</feature>
<keyword evidence="4 5" id="KW-0472">Membrane</keyword>
<organism evidence="6 7">
    <name type="scientific">Penicillium chermesinum</name>
    <dbReference type="NCBI Taxonomy" id="63820"/>
    <lineage>
        <taxon>Eukaryota</taxon>
        <taxon>Fungi</taxon>
        <taxon>Dikarya</taxon>
        <taxon>Ascomycota</taxon>
        <taxon>Pezizomycotina</taxon>
        <taxon>Eurotiomycetes</taxon>
        <taxon>Eurotiomycetidae</taxon>
        <taxon>Eurotiales</taxon>
        <taxon>Aspergillaceae</taxon>
        <taxon>Penicillium</taxon>
    </lineage>
</organism>
<evidence type="ECO:0000256" key="5">
    <source>
        <dbReference type="SAM" id="Phobius"/>
    </source>
</evidence>
<dbReference type="InterPro" id="IPR036259">
    <property type="entry name" value="MFS_trans_sf"/>
</dbReference>